<comment type="subunit">
    <text evidence="4">Monomer.</text>
</comment>
<dbReference type="SFLD" id="SFLDS00029">
    <property type="entry name" value="Radical_SAM"/>
    <property type="match status" value="1"/>
</dbReference>
<dbReference type="Gene3D" id="3.20.20.70">
    <property type="entry name" value="Aldolase class I"/>
    <property type="match status" value="1"/>
</dbReference>
<evidence type="ECO:0000256" key="13">
    <source>
        <dbReference type="ARBA" id="ARBA00048321"/>
    </source>
</evidence>
<keyword evidence="7 14" id="KW-0949">S-adenosyl-L-methionine</keyword>
<dbReference type="STRING" id="1851544.ODI_00221"/>
<evidence type="ECO:0000256" key="16">
    <source>
        <dbReference type="PIRSR" id="PIRSR000167-2"/>
    </source>
</evidence>
<proteinExistence type="inferred from homology"/>
<evidence type="ECO:0000313" key="20">
    <source>
        <dbReference type="Proteomes" id="UP000078558"/>
    </source>
</evidence>
<dbReference type="InterPro" id="IPR006638">
    <property type="entry name" value="Elp3/MiaA/NifB-like_rSAM"/>
</dbReference>
<keyword evidence="6 14" id="KW-0963">Cytoplasm</keyword>
<dbReference type="InterPro" id="IPR004558">
    <property type="entry name" value="Coprogen_oxidase_HemN"/>
</dbReference>
<feature type="binding site" evidence="16">
    <location>
        <position position="82"/>
    </location>
    <ligand>
        <name>[4Fe-4S] cluster</name>
        <dbReference type="ChEBI" id="CHEBI:49883"/>
        <note>4Fe-4S-S-AdoMet</note>
    </ligand>
</feature>
<dbReference type="PANTHER" id="PTHR13932:SF6">
    <property type="entry name" value="OXYGEN-INDEPENDENT COPROPORPHYRINOGEN III OXIDASE"/>
    <property type="match status" value="1"/>
</dbReference>
<evidence type="ECO:0000256" key="11">
    <source>
        <dbReference type="ARBA" id="ARBA00023014"/>
    </source>
</evidence>
<evidence type="ECO:0000256" key="14">
    <source>
        <dbReference type="PIRNR" id="PIRNR000167"/>
    </source>
</evidence>
<keyword evidence="9 14" id="KW-0560">Oxidoreductase</keyword>
<keyword evidence="20" id="KW-1185">Reference proteome</keyword>
<feature type="binding site" evidence="16">
    <location>
        <position position="78"/>
    </location>
    <ligand>
        <name>[4Fe-4S] cluster</name>
        <dbReference type="ChEBI" id="CHEBI:49883"/>
        <note>4Fe-4S-S-AdoMet</note>
    </ligand>
</feature>
<dbReference type="RefSeq" id="WP_067753728.1">
    <property type="nucleotide sequence ID" value="NZ_LT907988.1"/>
</dbReference>
<dbReference type="AlphaFoldDB" id="A0A1C3K2B9"/>
<dbReference type="GO" id="GO:0004109">
    <property type="term" value="F:coproporphyrinogen oxidase activity"/>
    <property type="evidence" value="ECO:0007669"/>
    <property type="project" value="InterPro"/>
</dbReference>
<evidence type="ECO:0000256" key="7">
    <source>
        <dbReference type="ARBA" id="ARBA00022691"/>
    </source>
</evidence>
<evidence type="ECO:0000256" key="9">
    <source>
        <dbReference type="ARBA" id="ARBA00023002"/>
    </source>
</evidence>
<comment type="catalytic activity">
    <reaction evidence="13 14">
        <text>coproporphyrinogen III + 2 S-adenosyl-L-methionine = protoporphyrinogen IX + 2 5'-deoxyadenosine + 2 L-methionine + 2 CO2</text>
        <dbReference type="Rhea" id="RHEA:15425"/>
        <dbReference type="ChEBI" id="CHEBI:16526"/>
        <dbReference type="ChEBI" id="CHEBI:17319"/>
        <dbReference type="ChEBI" id="CHEBI:57307"/>
        <dbReference type="ChEBI" id="CHEBI:57309"/>
        <dbReference type="ChEBI" id="CHEBI:57844"/>
        <dbReference type="ChEBI" id="CHEBI:59789"/>
        <dbReference type="EC" id="1.3.98.3"/>
    </reaction>
</comment>
<comment type="cofactor">
    <cofactor evidence="14 16">
        <name>[4Fe-4S] cluster</name>
        <dbReference type="ChEBI" id="CHEBI:49883"/>
    </cofactor>
    <text evidence="14 16">Binds 1 [4Fe-4S] cluster. The cluster is coordinated with 3 cysteines and an exchangeable S-adenosyl-L-methionine.</text>
</comment>
<dbReference type="PANTHER" id="PTHR13932">
    <property type="entry name" value="COPROPORPHYRINIGEN III OXIDASE"/>
    <property type="match status" value="1"/>
</dbReference>
<dbReference type="Proteomes" id="UP000078558">
    <property type="component" value="Chromosome I"/>
</dbReference>
<evidence type="ECO:0000259" key="17">
    <source>
        <dbReference type="PROSITE" id="PS51918"/>
    </source>
</evidence>
<dbReference type="SMART" id="SM00729">
    <property type="entry name" value="Elp3"/>
    <property type="match status" value="1"/>
</dbReference>
<name>A0A1C3K2B9_9BURK</name>
<evidence type="ECO:0000256" key="3">
    <source>
        <dbReference type="ARBA" id="ARBA00005493"/>
    </source>
</evidence>
<evidence type="ECO:0000256" key="12">
    <source>
        <dbReference type="ARBA" id="ARBA00023244"/>
    </source>
</evidence>
<dbReference type="InterPro" id="IPR010723">
    <property type="entry name" value="HemN_C"/>
</dbReference>
<dbReference type="PROSITE" id="PS51918">
    <property type="entry name" value="RADICAL_SAM"/>
    <property type="match status" value="1"/>
</dbReference>
<feature type="binding site" evidence="15">
    <location>
        <begin position="84"/>
        <end position="86"/>
    </location>
    <ligand>
        <name>S-adenosyl-L-methionine</name>
        <dbReference type="ChEBI" id="CHEBI:59789"/>
        <label>2</label>
    </ligand>
</feature>
<dbReference type="KEGG" id="odi:ODI_R3114"/>
<dbReference type="InterPro" id="IPR013785">
    <property type="entry name" value="Aldolase_TIM"/>
</dbReference>
<dbReference type="OrthoDB" id="9808022at2"/>
<dbReference type="InterPro" id="IPR058240">
    <property type="entry name" value="rSAM_sf"/>
</dbReference>
<evidence type="ECO:0000256" key="4">
    <source>
        <dbReference type="ARBA" id="ARBA00011245"/>
    </source>
</evidence>
<dbReference type="InterPro" id="IPR007197">
    <property type="entry name" value="rSAM"/>
</dbReference>
<dbReference type="Pfam" id="PF04055">
    <property type="entry name" value="Radical_SAM"/>
    <property type="match status" value="1"/>
</dbReference>
<dbReference type="GO" id="GO:0046872">
    <property type="term" value="F:metal ion binding"/>
    <property type="evidence" value="ECO:0007669"/>
    <property type="project" value="UniProtKB-KW"/>
</dbReference>
<feature type="binding site" evidence="15">
    <location>
        <position position="259"/>
    </location>
    <ligand>
        <name>S-adenosyl-L-methionine</name>
        <dbReference type="ChEBI" id="CHEBI:59789"/>
        <label>2</label>
    </ligand>
</feature>
<dbReference type="SFLD" id="SFLDG01065">
    <property type="entry name" value="anaerobic_coproporphyrinogen-I"/>
    <property type="match status" value="1"/>
</dbReference>
<keyword evidence="10 14" id="KW-0408">Iron</keyword>
<evidence type="ECO:0000313" key="18">
    <source>
        <dbReference type="EMBL" id="SBT25555.1"/>
    </source>
</evidence>
<protein>
    <recommendedName>
        <fullName evidence="14">Coproporphyrinogen-III oxidase</fullName>
        <ecNumber evidence="14">1.3.98.3</ecNumber>
    </recommendedName>
</protein>
<sequence length="474" mass="52852">MDTLASPPPSPTPAPLFSPELLRRLDKNGPRYTSYPTADRYGKEFGDMQYRQALSARAAESAAGLARPLSLYVHVPFCQSVCYYCACNKVVTRHHERAEPYLDALEREIAMHVRLMGGGAASQLHFGGGTPTFLDDDELARLMRALRTAFPLTPDAEVSIEVDPRTATPARLARLAEMGFNRLSLGVQDFDADVQRAVHRIQSFESVQRLTESARALGFQSVNMDLIYGLPKQSRESFAHTIAQVASLRPDRIALYGYAHLPQRFKPQRRILDADLPDGETRIGLLGSAIEGFLAAGYTYIGMDHFALPEDSLAIAKREGRMQRNFQGYSTHPDCDIIALGVSAIGRVGDTYSQNAKTLEEYYARLDRGRFPVVQGMVLGVDDLLRREVIMQIMCQGRIDIPAFEREHGLRFWQYFATEREALQGLSEMGLVSAGEQVLQVSPQGWFFVRAVAMVFDRYLQAGRASGATYSRIV</sequence>
<dbReference type="EMBL" id="FLRC01000020">
    <property type="protein sequence ID" value="SBT25555.1"/>
    <property type="molecule type" value="Genomic_DNA"/>
</dbReference>
<dbReference type="SFLD" id="SFLDG01082">
    <property type="entry name" value="B12-binding_domain_containing"/>
    <property type="match status" value="1"/>
</dbReference>
<dbReference type="EMBL" id="LT907988">
    <property type="protein sequence ID" value="SOE50985.1"/>
    <property type="molecule type" value="Genomic_DNA"/>
</dbReference>
<evidence type="ECO:0000313" key="19">
    <source>
        <dbReference type="EMBL" id="SOE50985.1"/>
    </source>
</evidence>
<evidence type="ECO:0000256" key="5">
    <source>
        <dbReference type="ARBA" id="ARBA00022485"/>
    </source>
</evidence>
<evidence type="ECO:0000256" key="2">
    <source>
        <dbReference type="ARBA" id="ARBA00004785"/>
    </source>
</evidence>
<feature type="binding site" evidence="15">
    <location>
        <position position="345"/>
    </location>
    <ligand>
        <name>S-adenosyl-L-methionine</name>
        <dbReference type="ChEBI" id="CHEBI:59789"/>
        <label>1</label>
    </ligand>
</feature>
<dbReference type="CDD" id="cd01335">
    <property type="entry name" value="Radical_SAM"/>
    <property type="match status" value="1"/>
</dbReference>
<dbReference type="GO" id="GO:0005737">
    <property type="term" value="C:cytoplasm"/>
    <property type="evidence" value="ECO:0007669"/>
    <property type="project" value="UniProtKB-SubCell"/>
</dbReference>
<dbReference type="UniPathway" id="UPA00251">
    <property type="reaction ID" value="UER00323"/>
</dbReference>
<feature type="binding site" evidence="15">
    <location>
        <position position="200"/>
    </location>
    <ligand>
        <name>S-adenosyl-L-methionine</name>
        <dbReference type="ChEBI" id="CHEBI:59789"/>
        <label>2</label>
    </ligand>
</feature>
<evidence type="ECO:0000256" key="10">
    <source>
        <dbReference type="ARBA" id="ARBA00023004"/>
    </source>
</evidence>
<evidence type="ECO:0000256" key="6">
    <source>
        <dbReference type="ARBA" id="ARBA00022490"/>
    </source>
</evidence>
<reference evidence="19 20" key="2">
    <citation type="submission" date="2017-08" db="EMBL/GenBank/DDBJ databases">
        <authorList>
            <person name="de Groot N.N."/>
        </authorList>
    </citation>
    <scope>NUCLEOTIDE SEQUENCE [LARGE SCALE GENOMIC DNA]</scope>
    <source>
        <strain evidence="19">Orrdi1</strain>
    </source>
</reference>
<feature type="binding site" evidence="15">
    <location>
        <begin position="129"/>
        <end position="130"/>
    </location>
    <ligand>
        <name>S-adenosyl-L-methionine</name>
        <dbReference type="ChEBI" id="CHEBI:59789"/>
        <label>2</label>
    </ligand>
</feature>
<dbReference type="PIRSF" id="PIRSF000167">
    <property type="entry name" value="HemN"/>
    <property type="match status" value="1"/>
</dbReference>
<dbReference type="GO" id="GO:0051989">
    <property type="term" value="F:coproporphyrinogen dehydrogenase activity"/>
    <property type="evidence" value="ECO:0007669"/>
    <property type="project" value="UniProtKB-EC"/>
</dbReference>
<dbReference type="InterPro" id="IPR034505">
    <property type="entry name" value="Coproporphyrinogen-III_oxidase"/>
</dbReference>
<comment type="similarity">
    <text evidence="3 14">Belongs to the anaerobic coproporphyrinogen-III oxidase family.</text>
</comment>
<dbReference type="GO" id="GO:0051539">
    <property type="term" value="F:4 iron, 4 sulfur cluster binding"/>
    <property type="evidence" value="ECO:0007669"/>
    <property type="project" value="UniProtKB-KW"/>
</dbReference>
<feature type="binding site" evidence="15">
    <location>
        <position position="128"/>
    </location>
    <ligand>
        <name>S-adenosyl-L-methionine</name>
        <dbReference type="ChEBI" id="CHEBI:59789"/>
        <label>1</label>
    </ligand>
</feature>
<evidence type="ECO:0000256" key="8">
    <source>
        <dbReference type="ARBA" id="ARBA00022723"/>
    </source>
</evidence>
<dbReference type="EC" id="1.3.98.3" evidence="14"/>
<feature type="binding site" evidence="15">
    <location>
        <position position="225"/>
    </location>
    <ligand>
        <name>S-adenosyl-L-methionine</name>
        <dbReference type="ChEBI" id="CHEBI:59789"/>
        <label>2</label>
    </ligand>
</feature>
<feature type="domain" description="Radical SAM core" evidence="17">
    <location>
        <begin position="63"/>
        <end position="289"/>
    </location>
</feature>
<organism evidence="18 20">
    <name type="scientific">Orrella dioscoreae</name>
    <dbReference type="NCBI Taxonomy" id="1851544"/>
    <lineage>
        <taxon>Bacteria</taxon>
        <taxon>Pseudomonadati</taxon>
        <taxon>Pseudomonadota</taxon>
        <taxon>Betaproteobacteria</taxon>
        <taxon>Burkholderiales</taxon>
        <taxon>Alcaligenaceae</taxon>
        <taxon>Orrella</taxon>
    </lineage>
</organism>
<accession>A0A1C3K2B9</accession>
<evidence type="ECO:0000256" key="1">
    <source>
        <dbReference type="ARBA" id="ARBA00004496"/>
    </source>
</evidence>
<comment type="subcellular location">
    <subcellularLocation>
        <location evidence="1 14">Cytoplasm</location>
    </subcellularLocation>
</comment>
<gene>
    <name evidence="18" type="ORF">ODI_00221</name>
    <name evidence="19" type="ORF">ODI_R3114</name>
</gene>
<feature type="binding site" evidence="16">
    <location>
        <position position="85"/>
    </location>
    <ligand>
        <name>[4Fe-4S] cluster</name>
        <dbReference type="ChEBI" id="CHEBI:49883"/>
        <note>4Fe-4S-S-AdoMet</note>
    </ligand>
</feature>
<keyword evidence="8 14" id="KW-0479">Metal-binding</keyword>
<reference evidence="18 20" key="1">
    <citation type="submission" date="2016-06" db="EMBL/GenBank/DDBJ databases">
        <authorList>
            <person name="Kjaerup R.B."/>
            <person name="Dalgaard T.S."/>
            <person name="Juul-Madsen H.R."/>
        </authorList>
    </citation>
    <scope>NUCLEOTIDE SEQUENCE [LARGE SCALE GENOMIC DNA]</scope>
    <source>
        <strain evidence="18">Orrdi1</strain>
    </source>
</reference>
<dbReference type="GO" id="GO:0006782">
    <property type="term" value="P:protoporphyrinogen IX biosynthetic process"/>
    <property type="evidence" value="ECO:0007669"/>
    <property type="project" value="UniProtKB-UniPathway"/>
</dbReference>
<dbReference type="Gene3D" id="1.10.10.920">
    <property type="match status" value="1"/>
</dbReference>
<dbReference type="SUPFAM" id="SSF102114">
    <property type="entry name" value="Radical SAM enzymes"/>
    <property type="match status" value="1"/>
</dbReference>
<feature type="binding site" evidence="15">
    <location>
        <position position="161"/>
    </location>
    <ligand>
        <name>S-adenosyl-L-methionine</name>
        <dbReference type="ChEBI" id="CHEBI:59789"/>
        <label>1</label>
    </ligand>
</feature>
<keyword evidence="12 14" id="KW-0627">Porphyrin biosynthesis</keyword>
<keyword evidence="5 14" id="KW-0004">4Fe-4S</keyword>
<feature type="binding site" evidence="15">
    <location>
        <position position="72"/>
    </location>
    <ligand>
        <name>S-adenosyl-L-methionine</name>
        <dbReference type="ChEBI" id="CHEBI:59789"/>
        <label>1</label>
    </ligand>
</feature>
<keyword evidence="11 14" id="KW-0411">Iron-sulfur</keyword>
<dbReference type="NCBIfam" id="TIGR00538">
    <property type="entry name" value="hemN"/>
    <property type="match status" value="1"/>
</dbReference>
<feature type="binding site" evidence="15">
    <location>
        <position position="188"/>
    </location>
    <ligand>
        <name>S-adenosyl-L-methionine</name>
        <dbReference type="ChEBI" id="CHEBI:59789"/>
        <label>2</label>
    </ligand>
</feature>
<comment type="pathway">
    <text evidence="2 14">Porphyrin-containing compound metabolism; protoporphyrin-IX biosynthesis; protoporphyrinogen-IX from coproporphyrinogen-III (AdoMet route): step 1/1.</text>
</comment>
<dbReference type="Pfam" id="PF06969">
    <property type="entry name" value="HemN_C"/>
    <property type="match status" value="1"/>
</dbReference>
<evidence type="ECO:0000256" key="15">
    <source>
        <dbReference type="PIRSR" id="PIRSR000167-1"/>
    </source>
</evidence>